<dbReference type="InterPro" id="IPR003593">
    <property type="entry name" value="AAA+_ATPase"/>
</dbReference>
<keyword evidence="7" id="KW-0406">Ion transport</keyword>
<dbReference type="Gene3D" id="3.40.50.300">
    <property type="entry name" value="P-loop containing nucleotide triphosphate hydrolases"/>
    <property type="match status" value="1"/>
</dbReference>
<dbReference type="PANTHER" id="PTHR42781">
    <property type="entry name" value="SPERMIDINE/PUTRESCINE IMPORT ATP-BINDING PROTEIN POTA"/>
    <property type="match status" value="1"/>
</dbReference>
<dbReference type="GO" id="GO:0016887">
    <property type="term" value="F:ATP hydrolysis activity"/>
    <property type="evidence" value="ECO:0007669"/>
    <property type="project" value="InterPro"/>
</dbReference>
<evidence type="ECO:0000256" key="6">
    <source>
        <dbReference type="ARBA" id="ARBA00023004"/>
    </source>
</evidence>
<keyword evidence="2" id="KW-1003">Cell membrane</keyword>
<dbReference type="SUPFAM" id="SSF50331">
    <property type="entry name" value="MOP-like"/>
    <property type="match status" value="1"/>
</dbReference>
<dbReference type="InterPro" id="IPR017871">
    <property type="entry name" value="ABC_transporter-like_CS"/>
</dbReference>
<dbReference type="InterPro" id="IPR008995">
    <property type="entry name" value="Mo/tungstate-bd_C_term_dom"/>
</dbReference>
<evidence type="ECO:0000259" key="9">
    <source>
        <dbReference type="PROSITE" id="PS50893"/>
    </source>
</evidence>
<keyword evidence="8" id="KW-0472">Membrane</keyword>
<dbReference type="GO" id="GO:0015408">
    <property type="term" value="F:ABC-type ferric iron transporter activity"/>
    <property type="evidence" value="ECO:0007669"/>
    <property type="project" value="InterPro"/>
</dbReference>
<evidence type="ECO:0000256" key="1">
    <source>
        <dbReference type="ARBA" id="ARBA00022448"/>
    </source>
</evidence>
<evidence type="ECO:0000256" key="5">
    <source>
        <dbReference type="ARBA" id="ARBA00022840"/>
    </source>
</evidence>
<dbReference type="InterPro" id="IPR027417">
    <property type="entry name" value="P-loop_NTPase"/>
</dbReference>
<dbReference type="STRING" id="1317117.ATO7_00505"/>
<dbReference type="PROSITE" id="PS00211">
    <property type="entry name" value="ABC_TRANSPORTER_1"/>
    <property type="match status" value="1"/>
</dbReference>
<keyword evidence="11" id="KW-1185">Reference proteome</keyword>
<dbReference type="Proteomes" id="UP000192342">
    <property type="component" value="Unassembled WGS sequence"/>
</dbReference>
<dbReference type="AlphaFoldDB" id="A0A1Y1SG01"/>
<organism evidence="10 11">
    <name type="scientific">Oceanococcus atlanticus</name>
    <dbReference type="NCBI Taxonomy" id="1317117"/>
    <lineage>
        <taxon>Bacteria</taxon>
        <taxon>Pseudomonadati</taxon>
        <taxon>Pseudomonadota</taxon>
        <taxon>Gammaproteobacteria</taxon>
        <taxon>Chromatiales</taxon>
        <taxon>Oceanococcaceae</taxon>
        <taxon>Oceanococcus</taxon>
    </lineage>
</organism>
<dbReference type="GO" id="GO:0043190">
    <property type="term" value="C:ATP-binding cassette (ABC) transporter complex"/>
    <property type="evidence" value="ECO:0007669"/>
    <property type="project" value="InterPro"/>
</dbReference>
<dbReference type="PANTHER" id="PTHR42781:SF4">
    <property type="entry name" value="SPERMIDINE_PUTRESCINE IMPORT ATP-BINDING PROTEIN POTA"/>
    <property type="match status" value="1"/>
</dbReference>
<evidence type="ECO:0000256" key="4">
    <source>
        <dbReference type="ARBA" id="ARBA00022741"/>
    </source>
</evidence>
<dbReference type="InterPro" id="IPR050093">
    <property type="entry name" value="ABC_SmlMolc_Importer"/>
</dbReference>
<dbReference type="SMART" id="SM00382">
    <property type="entry name" value="AAA"/>
    <property type="match status" value="1"/>
</dbReference>
<dbReference type="Pfam" id="PF00005">
    <property type="entry name" value="ABC_tran"/>
    <property type="match status" value="1"/>
</dbReference>
<evidence type="ECO:0000313" key="11">
    <source>
        <dbReference type="Proteomes" id="UP000192342"/>
    </source>
</evidence>
<keyword evidence="5" id="KW-0067">ATP-binding</keyword>
<evidence type="ECO:0000256" key="8">
    <source>
        <dbReference type="ARBA" id="ARBA00023136"/>
    </source>
</evidence>
<dbReference type="CDD" id="cd03259">
    <property type="entry name" value="ABC_Carb_Solutes_like"/>
    <property type="match status" value="1"/>
</dbReference>
<keyword evidence="1" id="KW-0813">Transport</keyword>
<evidence type="ECO:0000256" key="3">
    <source>
        <dbReference type="ARBA" id="ARBA00022496"/>
    </source>
</evidence>
<dbReference type="Pfam" id="PF08402">
    <property type="entry name" value="TOBE_2"/>
    <property type="match status" value="1"/>
</dbReference>
<name>A0A1Y1SG01_9GAMM</name>
<dbReference type="GO" id="GO:0005524">
    <property type="term" value="F:ATP binding"/>
    <property type="evidence" value="ECO:0007669"/>
    <property type="project" value="UniProtKB-KW"/>
</dbReference>
<reference evidence="10 11" key="1">
    <citation type="submission" date="2013-04" db="EMBL/GenBank/DDBJ databases">
        <title>Oceanococcus atlanticus 22II-S10r2 Genome Sequencing.</title>
        <authorList>
            <person name="Lai Q."/>
            <person name="Li G."/>
            <person name="Shao Z."/>
        </authorList>
    </citation>
    <scope>NUCLEOTIDE SEQUENCE [LARGE SCALE GENOMIC DNA]</scope>
    <source>
        <strain evidence="10 11">22II-S10r2</strain>
    </source>
</reference>
<gene>
    <name evidence="10" type="ORF">ATO7_00505</name>
</gene>
<dbReference type="PROSITE" id="PS50893">
    <property type="entry name" value="ABC_TRANSPORTER_2"/>
    <property type="match status" value="1"/>
</dbReference>
<dbReference type="Gene3D" id="2.40.50.100">
    <property type="match status" value="1"/>
</dbReference>
<evidence type="ECO:0000256" key="2">
    <source>
        <dbReference type="ARBA" id="ARBA00022475"/>
    </source>
</evidence>
<keyword evidence="6" id="KW-0408">Iron</keyword>
<dbReference type="InterPro" id="IPR003439">
    <property type="entry name" value="ABC_transporter-like_ATP-bd"/>
</dbReference>
<evidence type="ECO:0000256" key="7">
    <source>
        <dbReference type="ARBA" id="ARBA00023065"/>
    </source>
</evidence>
<dbReference type="RefSeq" id="WP_240499398.1">
    <property type="nucleotide sequence ID" value="NZ_AQQV01000001.1"/>
</dbReference>
<proteinExistence type="predicted"/>
<sequence>MKLEVRDLGVSYGATPVVRDLNFTLDGDDILMLVGPTGCGKTTILQAVAGLVPIECGQIQLGDRRIGAADHVPPEKRHIGMVFQDFALFPHLSVAQNVGFRLSNQAPVNHWLNRLGLEPLREARPERLSGGQKQRVALARALAHEPSLMLLDEPLSSLDASLKDVVRWEIRDALKEAGVPAIWVTHDQAEALSVGDQVGVLNAGRLQQVAPPEHCFGRPANRFVAGFLGEASFVPGQFGGGVAKTALGSAPAMMADSDVATEVDLLVRPDDLELTQASASQGQGEISWSRYEGGTRLYRVALDEGGSVRVRVNHEQSLSPGQRVVLRINATEPLTAFPRA</sequence>
<dbReference type="InterPro" id="IPR013611">
    <property type="entry name" value="Transp-assoc_OB_typ2"/>
</dbReference>
<keyword evidence="3" id="KW-0410">Iron transport</keyword>
<dbReference type="EMBL" id="AQQV01000001">
    <property type="protein sequence ID" value="ORE88310.1"/>
    <property type="molecule type" value="Genomic_DNA"/>
</dbReference>
<protein>
    <submittedName>
        <fullName evidence="10">Putative ABC transporter ATPase</fullName>
    </submittedName>
</protein>
<feature type="domain" description="ABC transporter" evidence="9">
    <location>
        <begin position="3"/>
        <end position="228"/>
    </location>
</feature>
<accession>A0A1Y1SG01</accession>
<comment type="caution">
    <text evidence="10">The sequence shown here is derived from an EMBL/GenBank/DDBJ whole genome shotgun (WGS) entry which is preliminary data.</text>
</comment>
<evidence type="ECO:0000313" key="10">
    <source>
        <dbReference type="EMBL" id="ORE88310.1"/>
    </source>
</evidence>
<dbReference type="SUPFAM" id="SSF52540">
    <property type="entry name" value="P-loop containing nucleoside triphosphate hydrolases"/>
    <property type="match status" value="1"/>
</dbReference>
<dbReference type="InterPro" id="IPR015853">
    <property type="entry name" value="ABC_transpr_FbpC"/>
</dbReference>
<keyword evidence="4" id="KW-0547">Nucleotide-binding</keyword>